<dbReference type="EMBL" id="CALNXJ010000010">
    <property type="protein sequence ID" value="CAH3106492.1"/>
    <property type="molecule type" value="Genomic_DNA"/>
</dbReference>
<proteinExistence type="predicted"/>
<keyword evidence="3" id="KW-1185">Reference proteome</keyword>
<sequence length="65" mass="7432">MQYGITFHSQFIISPIAIFSPIVVYLRTLEPVKYEKHTAPGITDDAAKEVMRGVQNLRTYLTEEC</sequence>
<dbReference type="Proteomes" id="UP001159428">
    <property type="component" value="Unassembled WGS sequence"/>
</dbReference>
<protein>
    <submittedName>
        <fullName evidence="2">Uncharacterized protein</fullName>
    </submittedName>
</protein>
<evidence type="ECO:0000256" key="1">
    <source>
        <dbReference type="SAM" id="Phobius"/>
    </source>
</evidence>
<comment type="caution">
    <text evidence="2">The sequence shown here is derived from an EMBL/GenBank/DDBJ whole genome shotgun (WGS) entry which is preliminary data.</text>
</comment>
<keyword evidence="1" id="KW-0472">Membrane</keyword>
<evidence type="ECO:0000313" key="2">
    <source>
        <dbReference type="EMBL" id="CAH3106492.1"/>
    </source>
</evidence>
<keyword evidence="1" id="KW-1133">Transmembrane helix</keyword>
<keyword evidence="1" id="KW-0812">Transmembrane</keyword>
<dbReference type="AlphaFoldDB" id="A0AAU9W9I7"/>
<gene>
    <name evidence="2" type="ORF">PMEA_00001575</name>
</gene>
<organism evidence="2 3">
    <name type="scientific">Pocillopora meandrina</name>
    <dbReference type="NCBI Taxonomy" id="46732"/>
    <lineage>
        <taxon>Eukaryota</taxon>
        <taxon>Metazoa</taxon>
        <taxon>Cnidaria</taxon>
        <taxon>Anthozoa</taxon>
        <taxon>Hexacorallia</taxon>
        <taxon>Scleractinia</taxon>
        <taxon>Astrocoeniina</taxon>
        <taxon>Pocilloporidae</taxon>
        <taxon>Pocillopora</taxon>
    </lineage>
</organism>
<feature type="transmembrane region" description="Helical" evidence="1">
    <location>
        <begin position="6"/>
        <end position="26"/>
    </location>
</feature>
<name>A0AAU9W9I7_9CNID</name>
<reference evidence="2 3" key="1">
    <citation type="submission" date="2022-05" db="EMBL/GenBank/DDBJ databases">
        <authorList>
            <consortium name="Genoscope - CEA"/>
            <person name="William W."/>
        </authorList>
    </citation>
    <scope>NUCLEOTIDE SEQUENCE [LARGE SCALE GENOMIC DNA]</scope>
</reference>
<accession>A0AAU9W9I7</accession>
<evidence type="ECO:0000313" key="3">
    <source>
        <dbReference type="Proteomes" id="UP001159428"/>
    </source>
</evidence>